<keyword evidence="5" id="KW-1185">Reference proteome</keyword>
<gene>
    <name evidence="4" type="ORF">DealDRAFT_2486</name>
</gene>
<evidence type="ECO:0000256" key="1">
    <source>
        <dbReference type="ARBA" id="ARBA00022630"/>
    </source>
</evidence>
<dbReference type="Pfam" id="PF03358">
    <property type="entry name" value="FMN_red"/>
    <property type="match status" value="1"/>
</dbReference>
<dbReference type="AlphaFoldDB" id="C0GJ27"/>
<dbReference type="InterPro" id="IPR005025">
    <property type="entry name" value="FMN_Rdtase-like_dom"/>
</dbReference>
<dbReference type="OrthoDB" id="6398207at2"/>
<keyword evidence="2" id="KW-0288">FMN</keyword>
<feature type="domain" description="NADPH-dependent FMN reductase-like" evidence="3">
    <location>
        <begin position="1"/>
        <end position="148"/>
    </location>
</feature>
<dbReference type="PANTHER" id="PTHR43278">
    <property type="entry name" value="NAD(P)H-DEPENDENT FMN-CONTAINING OXIDOREDUCTASE YWQN-RELATED"/>
    <property type="match status" value="1"/>
</dbReference>
<dbReference type="RefSeq" id="WP_008517926.1">
    <property type="nucleotide sequence ID" value="NZ_ACJM01000014.1"/>
</dbReference>
<accession>C0GJ27</accession>
<proteinExistence type="predicted"/>
<dbReference type="Proteomes" id="UP000006443">
    <property type="component" value="Unassembled WGS sequence"/>
</dbReference>
<protein>
    <submittedName>
        <fullName evidence="4">NADPH-dependent FMN reductase</fullName>
    </submittedName>
</protein>
<dbReference type="InterPro" id="IPR029039">
    <property type="entry name" value="Flavoprotein-like_sf"/>
</dbReference>
<dbReference type="PANTHER" id="PTHR43278:SF1">
    <property type="entry name" value="IRON-SULFUR FLAVOPROTEIN MJ1083"/>
    <property type="match status" value="1"/>
</dbReference>
<reference evidence="4 5" key="1">
    <citation type="submission" date="2009-02" db="EMBL/GenBank/DDBJ databases">
        <title>Sequencing of the draft genome and assembly of Dethiobacter alkaliphilus AHT 1.</title>
        <authorList>
            <consortium name="US DOE Joint Genome Institute (JGI-PGF)"/>
            <person name="Lucas S."/>
            <person name="Copeland A."/>
            <person name="Lapidus A."/>
            <person name="Glavina del Rio T."/>
            <person name="Dalin E."/>
            <person name="Tice H."/>
            <person name="Bruce D."/>
            <person name="Goodwin L."/>
            <person name="Pitluck S."/>
            <person name="Larimer F."/>
            <person name="Land M.L."/>
            <person name="Hauser L."/>
            <person name="Muyzer G."/>
        </authorList>
    </citation>
    <scope>NUCLEOTIDE SEQUENCE [LARGE SCALE GENOMIC DNA]</scope>
    <source>
        <strain evidence="4 5">AHT 1</strain>
    </source>
</reference>
<dbReference type="Gene3D" id="3.40.50.360">
    <property type="match status" value="1"/>
</dbReference>
<comment type="caution">
    <text evidence="4">The sequence shown here is derived from an EMBL/GenBank/DDBJ whole genome shotgun (WGS) entry which is preliminary data.</text>
</comment>
<sequence>MKILAINGSHRKGKNTAEMLNTVLAEAEAQGVETELVELMDYEIKECISCNKCLFKPECSIKDDDMDKLYEKMREADGIVFGSPVYFSNVTGRMKDFIDRSRPLHMVANELDGKVGGAVVHADLRNGGQELALAILNAYMQGQGMLVSSDRGADEGIVNTGAMGTKFASCEEGKMRFVKRVTQDEVALTSCQRLGRNMAKLVQRLGAE</sequence>
<dbReference type="eggNOG" id="COG0655">
    <property type="taxonomic scope" value="Bacteria"/>
</dbReference>
<organism evidence="4 5">
    <name type="scientific">Dethiobacter alkaliphilus AHT 1</name>
    <dbReference type="NCBI Taxonomy" id="555088"/>
    <lineage>
        <taxon>Bacteria</taxon>
        <taxon>Bacillati</taxon>
        <taxon>Bacillota</taxon>
        <taxon>Dethiobacteria</taxon>
        <taxon>Dethiobacterales</taxon>
        <taxon>Dethiobacteraceae</taxon>
        <taxon>Dethiobacter</taxon>
    </lineage>
</organism>
<dbReference type="SUPFAM" id="SSF52218">
    <property type="entry name" value="Flavoproteins"/>
    <property type="match status" value="1"/>
</dbReference>
<evidence type="ECO:0000313" key="5">
    <source>
        <dbReference type="Proteomes" id="UP000006443"/>
    </source>
</evidence>
<evidence type="ECO:0000259" key="3">
    <source>
        <dbReference type="Pfam" id="PF03358"/>
    </source>
</evidence>
<evidence type="ECO:0000256" key="2">
    <source>
        <dbReference type="ARBA" id="ARBA00022643"/>
    </source>
</evidence>
<keyword evidence="1" id="KW-0285">Flavoprotein</keyword>
<dbReference type="GO" id="GO:0016491">
    <property type="term" value="F:oxidoreductase activity"/>
    <property type="evidence" value="ECO:0007669"/>
    <property type="project" value="InterPro"/>
</dbReference>
<name>C0GJ27_DETAL</name>
<dbReference type="STRING" id="555088.DealDRAFT_2486"/>
<evidence type="ECO:0000313" key="4">
    <source>
        <dbReference type="EMBL" id="EEG76660.1"/>
    </source>
</evidence>
<dbReference type="EMBL" id="ACJM01000014">
    <property type="protein sequence ID" value="EEG76660.1"/>
    <property type="molecule type" value="Genomic_DNA"/>
</dbReference>
<dbReference type="InterPro" id="IPR051796">
    <property type="entry name" value="ISF_SsuE-like"/>
</dbReference>